<organism evidence="1 2">
    <name type="scientific">Caulobacter ginsengisoli</name>
    <dbReference type="NCBI Taxonomy" id="400775"/>
    <lineage>
        <taxon>Bacteria</taxon>
        <taxon>Pseudomonadati</taxon>
        <taxon>Pseudomonadota</taxon>
        <taxon>Alphaproteobacteria</taxon>
        <taxon>Caulobacterales</taxon>
        <taxon>Caulobacteraceae</taxon>
        <taxon>Caulobacter</taxon>
    </lineage>
</organism>
<dbReference type="SUPFAM" id="SSF82171">
    <property type="entry name" value="DPP6 N-terminal domain-like"/>
    <property type="match status" value="1"/>
</dbReference>
<protein>
    <submittedName>
        <fullName evidence="1">WD40 repeat protein</fullName>
    </submittedName>
</protein>
<keyword evidence="2" id="KW-1185">Reference proteome</keyword>
<dbReference type="PANTHER" id="PTHR19879:SF9">
    <property type="entry name" value="TRANSCRIPTION INITIATION FACTOR TFIID SUBUNIT 5"/>
    <property type="match status" value="1"/>
</dbReference>
<dbReference type="Pfam" id="PF00400">
    <property type="entry name" value="WD40"/>
    <property type="match status" value="1"/>
</dbReference>
<accession>A0ABU0IWU0</accession>
<dbReference type="Gene3D" id="2.130.10.10">
    <property type="entry name" value="YVTN repeat-like/Quinoprotein amine dehydrogenase"/>
    <property type="match status" value="2"/>
</dbReference>
<reference evidence="1 2" key="1">
    <citation type="submission" date="2023-07" db="EMBL/GenBank/DDBJ databases">
        <title>Genomic Encyclopedia of Type Strains, Phase IV (KMG-IV): sequencing the most valuable type-strain genomes for metagenomic binning, comparative biology and taxonomic classification.</title>
        <authorList>
            <person name="Goeker M."/>
        </authorList>
    </citation>
    <scope>NUCLEOTIDE SEQUENCE [LARGE SCALE GENOMIC DNA]</scope>
    <source>
        <strain evidence="1 2">DSM 18695</strain>
    </source>
</reference>
<evidence type="ECO:0000313" key="1">
    <source>
        <dbReference type="EMBL" id="MDQ0466482.1"/>
    </source>
</evidence>
<comment type="caution">
    <text evidence="1">The sequence shown here is derived from an EMBL/GenBank/DDBJ whole genome shotgun (WGS) entry which is preliminary data.</text>
</comment>
<sequence length="326" mass="33675">MTQAFRTSYDAYVSDARFVPSSEAIFALGDGTVRSSGGQAVQAHDGVILCAAGHPSGQGVITGGDDGRLVWTRDGEASELAKVPGRWIDSVDSHPGGLIAYSAGRDLHVRDVKDAKLQARFTHEKSVAAVAIDPGGRRIAAATYGGAALWYARIAEQKPQMLRWAGSHIGLAWSPDGKFLMSAMQENSLHGWRLADGKDMRMGGYPAKVKSMCFLSGGLMLATAGANGAVIWPFAGNNGPMGKEAAEVGFNEGALVVRVAATPKGGVLAGGLDDGRVWVGDLGSGSLKTVKAEKGAAISALAVSPDGAWVAWGDEDGEVGVIAAQA</sequence>
<dbReference type="Proteomes" id="UP001228905">
    <property type="component" value="Unassembled WGS sequence"/>
</dbReference>
<proteinExistence type="predicted"/>
<evidence type="ECO:0000313" key="2">
    <source>
        <dbReference type="Proteomes" id="UP001228905"/>
    </source>
</evidence>
<name>A0ABU0IWU0_9CAUL</name>
<dbReference type="PANTHER" id="PTHR19879">
    <property type="entry name" value="TRANSCRIPTION INITIATION FACTOR TFIID"/>
    <property type="match status" value="1"/>
</dbReference>
<dbReference type="EMBL" id="JAUSVS010000012">
    <property type="protein sequence ID" value="MDQ0466482.1"/>
    <property type="molecule type" value="Genomic_DNA"/>
</dbReference>
<dbReference type="InterPro" id="IPR015943">
    <property type="entry name" value="WD40/YVTN_repeat-like_dom_sf"/>
</dbReference>
<dbReference type="SMART" id="SM00320">
    <property type="entry name" value="WD40"/>
    <property type="match status" value="5"/>
</dbReference>
<gene>
    <name evidence="1" type="ORF">QO010_004277</name>
</gene>
<dbReference type="RefSeq" id="WP_307352585.1">
    <property type="nucleotide sequence ID" value="NZ_JAUSVS010000012.1"/>
</dbReference>
<dbReference type="InterPro" id="IPR001680">
    <property type="entry name" value="WD40_rpt"/>
</dbReference>